<accession>A0ABV1E2S9</accession>
<dbReference type="Proteomes" id="UP001489509">
    <property type="component" value="Unassembled WGS sequence"/>
</dbReference>
<feature type="compositionally biased region" description="Basic and acidic residues" evidence="1">
    <location>
        <begin position="133"/>
        <end position="150"/>
    </location>
</feature>
<evidence type="ECO:0000313" key="3">
    <source>
        <dbReference type="EMBL" id="MEQ2441597.1"/>
    </source>
</evidence>
<sequence>MDRLLKLDPGNTVLVSQKQQILQDVVEKTTKKLEALEQAQDEVNKKFEEGSIDAGQYREFQREVEKTKKSLADAADQLEELKKESKSAGREVDDLGDGFKGSASQAKKFGTSADSAAKDIKSAGKESGTAGSKIEKAGKQAKSSGDDAKKGSKGWSSFQSGLEKVGSFAAKSLAALSASAVAATTGTQELRMDLSKLEQNATDAGQSVDGANAHLRDLYAITGETDSSIEALSNLMQAGFTDNNLTTAVEALSGAIIKFPDTLKIESLSDSLQETLATGEATGQFAELLERLGLNLDDFNAGLSRCTTGTEKQQYALDILAKTGLADVNSAYRDTNESLIGINNAQFDMQESLAEIGGKLAPTVAKVMKGVSEAADFLAENFDVLAPIIAGVATALATATVAQWAMNAAMYANPAVLIIGLILGLIAALVALIASNEDFRNSWNDMWGQVGKFFQDVWNNICNFFTVTIPEAWNSVVEFFSGIPEWWNGIWSQVGQFFQDCWNNIVAFFTETIPSWINSIGEWFASLPQKIGYALGQAVGSVAKFGQDLWNWVTTEIPKFFGEIGRWFSELPGNIANWFTDAVNNVGKFGQDLWNWVTTEIPKFFGEIGRWFSELPGNIWNWLTEAVNNVINWGKDLIDQGCKAAQDFFNGIVDTIKGLPDKIYQIGEDIVKGIWNGIKSMGDWLWQQISGFCDGFVQGFKDAFGIHSPSTIMRDAVGKFLALGVGEGFEREMKNVSRDMAAAVPTTFDAQVDSVSRNSNNAILSGDIVNAIADGFGSLSTPKQPVIVQFSVSGKNLIEATFDDFAEVIKRKGYRLVPVN</sequence>
<keyword evidence="2" id="KW-1133">Transmembrane helix</keyword>
<evidence type="ECO:0008006" key="5">
    <source>
        <dbReference type="Google" id="ProtNLM"/>
    </source>
</evidence>
<gene>
    <name evidence="3" type="ORF">WMO26_12230</name>
</gene>
<dbReference type="EMBL" id="JBBMFD010000030">
    <property type="protein sequence ID" value="MEQ2441597.1"/>
    <property type="molecule type" value="Genomic_DNA"/>
</dbReference>
<keyword evidence="2" id="KW-0812">Transmembrane</keyword>
<reference evidence="3 4" key="1">
    <citation type="submission" date="2024-03" db="EMBL/GenBank/DDBJ databases">
        <title>Human intestinal bacterial collection.</title>
        <authorList>
            <person name="Pauvert C."/>
            <person name="Hitch T.C.A."/>
            <person name="Clavel T."/>
        </authorList>
    </citation>
    <scope>NUCLEOTIDE SEQUENCE [LARGE SCALE GENOMIC DNA]</scope>
    <source>
        <strain evidence="3 4">CLA-JM-H44</strain>
    </source>
</reference>
<dbReference type="RefSeq" id="WP_349220779.1">
    <property type="nucleotide sequence ID" value="NZ_JBBMFD010000030.1"/>
</dbReference>
<comment type="caution">
    <text evidence="3">The sequence shown here is derived from an EMBL/GenBank/DDBJ whole genome shotgun (WGS) entry which is preliminary data.</text>
</comment>
<evidence type="ECO:0000256" key="1">
    <source>
        <dbReference type="SAM" id="MobiDB-lite"/>
    </source>
</evidence>
<name>A0ABV1E2S9_9FIRM</name>
<feature type="transmembrane region" description="Helical" evidence="2">
    <location>
        <begin position="414"/>
        <end position="434"/>
    </location>
</feature>
<evidence type="ECO:0000256" key="2">
    <source>
        <dbReference type="SAM" id="Phobius"/>
    </source>
</evidence>
<feature type="transmembrane region" description="Helical" evidence="2">
    <location>
        <begin position="384"/>
        <end position="402"/>
    </location>
</feature>
<dbReference type="PANTHER" id="PTHR37813:SF1">
    <property type="entry name" value="FELS-2 PROPHAGE PROTEIN"/>
    <property type="match status" value="1"/>
</dbReference>
<protein>
    <recommendedName>
        <fullName evidence="5">Phage tail tape measure protein</fullName>
    </recommendedName>
</protein>
<feature type="region of interest" description="Disordered" evidence="1">
    <location>
        <begin position="81"/>
        <end position="156"/>
    </location>
</feature>
<feature type="compositionally biased region" description="Basic and acidic residues" evidence="1">
    <location>
        <begin position="81"/>
        <end position="93"/>
    </location>
</feature>
<evidence type="ECO:0000313" key="4">
    <source>
        <dbReference type="Proteomes" id="UP001489509"/>
    </source>
</evidence>
<keyword evidence="2" id="KW-0472">Membrane</keyword>
<proteinExistence type="predicted"/>
<dbReference type="PANTHER" id="PTHR37813">
    <property type="entry name" value="FELS-2 PROPHAGE PROTEIN"/>
    <property type="match status" value="1"/>
</dbReference>
<keyword evidence="4" id="KW-1185">Reference proteome</keyword>
<organism evidence="3 4">
    <name type="scientific">Solibaculum intestinale</name>
    <dbReference type="NCBI Taxonomy" id="3133165"/>
    <lineage>
        <taxon>Bacteria</taxon>
        <taxon>Bacillati</taxon>
        <taxon>Bacillota</taxon>
        <taxon>Clostridia</taxon>
        <taxon>Eubacteriales</taxon>
        <taxon>Oscillospiraceae</taxon>
        <taxon>Solibaculum</taxon>
    </lineage>
</organism>